<proteinExistence type="inferred from homology"/>
<dbReference type="SUPFAM" id="SSF50156">
    <property type="entry name" value="PDZ domain-like"/>
    <property type="match status" value="1"/>
</dbReference>
<dbReference type="Gene3D" id="2.40.10.10">
    <property type="entry name" value="Trypsin-like serine proteases"/>
    <property type="match status" value="2"/>
</dbReference>
<keyword evidence="5" id="KW-0812">Transmembrane</keyword>
<name>A0ABU0CSB3_9BACI</name>
<dbReference type="InterPro" id="IPR001940">
    <property type="entry name" value="Peptidase_S1C"/>
</dbReference>
<dbReference type="PANTHER" id="PTHR43343:SF3">
    <property type="entry name" value="PROTEASE DO-LIKE 8, CHLOROPLASTIC"/>
    <property type="match status" value="1"/>
</dbReference>
<keyword evidence="3 7" id="KW-0378">Hydrolase</keyword>
<protein>
    <submittedName>
        <fullName evidence="7">Serine protease Do</fullName>
        <ecNumber evidence="7">3.4.21.107</ecNumber>
    </submittedName>
</protein>
<dbReference type="InterPro" id="IPR051201">
    <property type="entry name" value="Chloro_Bact_Ser_Proteases"/>
</dbReference>
<dbReference type="PROSITE" id="PS50106">
    <property type="entry name" value="PDZ"/>
    <property type="match status" value="1"/>
</dbReference>
<sequence length="414" mass="44357">MGFYDEGFNRTPQNRQPKVWLISLVSAVVGGLIVLIMLPFLANVGLVPGSLDNEVAGSPETAVDSTPAQYQRTSVEVTSDITEVVEKVSDAIVGVVNIQQTADFFQQDIRNVERGTGSGVIFEKKDGQAYIVTNFHVIQGAKEVEISLANGERVPAELVGADPLTDLAVLSIDGQHVDTVAEFGDSDAIRTGEPAIAIGNPLGLDFSRTVTMGIISAKERSIEVQNGWELNVIQTDAAINPGNSGGALVNIAGQVIGINSLKIAEYGMQSGMLGASGTPVEGMGFAIPVNDAIPVIEDLMAHGKVLRPQMGIELIDLASIDSYHWHETLKLPRDVTQGVVIRAVRPMSAADKAGLKERDVIVAINGEEIANGIELRKYLYNKTKIGQTIEVKFYRDGLPMTVDLTLEQAEAIEQ</sequence>
<evidence type="ECO:0000256" key="3">
    <source>
        <dbReference type="ARBA" id="ARBA00022801"/>
    </source>
</evidence>
<dbReference type="Gene3D" id="2.30.42.10">
    <property type="match status" value="1"/>
</dbReference>
<dbReference type="InterPro" id="IPR043504">
    <property type="entry name" value="Peptidase_S1_PA_chymotrypsin"/>
</dbReference>
<dbReference type="InterPro" id="IPR036034">
    <property type="entry name" value="PDZ_sf"/>
</dbReference>
<dbReference type="PRINTS" id="PR00834">
    <property type="entry name" value="PROTEASES2C"/>
</dbReference>
<keyword evidence="2 7" id="KW-0645">Protease</keyword>
<comment type="caution">
    <text evidence="7">The sequence shown here is derived from an EMBL/GenBank/DDBJ whole genome shotgun (WGS) entry which is preliminary data.</text>
</comment>
<dbReference type="Proteomes" id="UP001232445">
    <property type="component" value="Unassembled WGS sequence"/>
</dbReference>
<dbReference type="EMBL" id="JAUSUQ010000007">
    <property type="protein sequence ID" value="MDQ0339311.1"/>
    <property type="molecule type" value="Genomic_DNA"/>
</dbReference>
<evidence type="ECO:0000256" key="1">
    <source>
        <dbReference type="ARBA" id="ARBA00010541"/>
    </source>
</evidence>
<accession>A0ABU0CSB3</accession>
<evidence type="ECO:0000256" key="4">
    <source>
        <dbReference type="ARBA" id="ARBA00022825"/>
    </source>
</evidence>
<dbReference type="InterPro" id="IPR009003">
    <property type="entry name" value="Peptidase_S1_PA"/>
</dbReference>
<keyword evidence="5" id="KW-0472">Membrane</keyword>
<dbReference type="SMART" id="SM00228">
    <property type="entry name" value="PDZ"/>
    <property type="match status" value="1"/>
</dbReference>
<keyword evidence="5" id="KW-1133">Transmembrane helix</keyword>
<feature type="transmembrane region" description="Helical" evidence="5">
    <location>
        <begin position="20"/>
        <end position="42"/>
    </location>
</feature>
<reference evidence="7 8" key="1">
    <citation type="submission" date="2023-07" db="EMBL/GenBank/DDBJ databases">
        <title>Genomic Encyclopedia of Type Strains, Phase IV (KMG-IV): sequencing the most valuable type-strain genomes for metagenomic binning, comparative biology and taxonomic classification.</title>
        <authorList>
            <person name="Goeker M."/>
        </authorList>
    </citation>
    <scope>NUCLEOTIDE SEQUENCE [LARGE SCALE GENOMIC DNA]</scope>
    <source>
        <strain evidence="7 8">DSM 17740</strain>
    </source>
</reference>
<feature type="domain" description="PDZ" evidence="6">
    <location>
        <begin position="338"/>
        <end position="371"/>
    </location>
</feature>
<dbReference type="Pfam" id="PF13180">
    <property type="entry name" value="PDZ_2"/>
    <property type="match status" value="1"/>
</dbReference>
<evidence type="ECO:0000313" key="7">
    <source>
        <dbReference type="EMBL" id="MDQ0339311.1"/>
    </source>
</evidence>
<evidence type="ECO:0000313" key="8">
    <source>
        <dbReference type="Proteomes" id="UP001232445"/>
    </source>
</evidence>
<evidence type="ECO:0000256" key="5">
    <source>
        <dbReference type="SAM" id="Phobius"/>
    </source>
</evidence>
<dbReference type="EC" id="3.4.21.107" evidence="7"/>
<keyword evidence="4" id="KW-0720">Serine protease</keyword>
<dbReference type="SUPFAM" id="SSF50494">
    <property type="entry name" value="Trypsin-like serine proteases"/>
    <property type="match status" value="1"/>
</dbReference>
<keyword evidence="8" id="KW-1185">Reference proteome</keyword>
<dbReference type="Pfam" id="PF13365">
    <property type="entry name" value="Trypsin_2"/>
    <property type="match status" value="1"/>
</dbReference>
<organism evidence="7 8">
    <name type="scientific">Caldalkalibacillus uzonensis</name>
    <dbReference type="NCBI Taxonomy" id="353224"/>
    <lineage>
        <taxon>Bacteria</taxon>
        <taxon>Bacillati</taxon>
        <taxon>Bacillota</taxon>
        <taxon>Bacilli</taxon>
        <taxon>Bacillales</taxon>
        <taxon>Bacillaceae</taxon>
        <taxon>Caldalkalibacillus</taxon>
    </lineage>
</organism>
<dbReference type="PANTHER" id="PTHR43343">
    <property type="entry name" value="PEPTIDASE S12"/>
    <property type="match status" value="1"/>
</dbReference>
<gene>
    <name evidence="7" type="ORF">J2S00_002098</name>
</gene>
<comment type="similarity">
    <text evidence="1">Belongs to the peptidase S1C family.</text>
</comment>
<evidence type="ECO:0000256" key="2">
    <source>
        <dbReference type="ARBA" id="ARBA00022670"/>
    </source>
</evidence>
<dbReference type="GO" id="GO:0006508">
    <property type="term" value="P:proteolysis"/>
    <property type="evidence" value="ECO:0007669"/>
    <property type="project" value="UniProtKB-KW"/>
</dbReference>
<dbReference type="RefSeq" id="WP_307339130.1">
    <property type="nucleotide sequence ID" value="NZ_JAUSUQ010000007.1"/>
</dbReference>
<dbReference type="GO" id="GO:0008233">
    <property type="term" value="F:peptidase activity"/>
    <property type="evidence" value="ECO:0007669"/>
    <property type="project" value="UniProtKB-KW"/>
</dbReference>
<dbReference type="InterPro" id="IPR001478">
    <property type="entry name" value="PDZ"/>
</dbReference>
<evidence type="ECO:0000259" key="6">
    <source>
        <dbReference type="PROSITE" id="PS50106"/>
    </source>
</evidence>